<feature type="transmembrane region" description="Helical" evidence="5">
    <location>
        <begin position="100"/>
        <end position="121"/>
    </location>
</feature>
<feature type="transmembrane region" description="Helical" evidence="5">
    <location>
        <begin position="196"/>
        <end position="216"/>
    </location>
</feature>
<comment type="subcellular location">
    <subcellularLocation>
        <location evidence="1">Endomembrane system</location>
        <topology evidence="1">Multi-pass membrane protein</topology>
    </subcellularLocation>
</comment>
<evidence type="ECO:0000256" key="2">
    <source>
        <dbReference type="ARBA" id="ARBA00022692"/>
    </source>
</evidence>
<dbReference type="Pfam" id="PF06803">
    <property type="entry name" value="DUF1232"/>
    <property type="match status" value="1"/>
</dbReference>
<accession>A0A0C4YM36</accession>
<dbReference type="AlphaFoldDB" id="A0A0C4YM36"/>
<feature type="transmembrane region" description="Helical" evidence="5">
    <location>
        <begin position="350"/>
        <end position="374"/>
    </location>
</feature>
<keyword evidence="8" id="KW-1185">Reference proteome</keyword>
<feature type="transmembrane region" description="Helical" evidence="5">
    <location>
        <begin position="22"/>
        <end position="44"/>
    </location>
</feature>
<keyword evidence="4 5" id="KW-0472">Membrane</keyword>
<evidence type="ECO:0000313" key="8">
    <source>
        <dbReference type="Proteomes" id="UP000031843"/>
    </source>
</evidence>
<dbReference type="PANTHER" id="PTHR37314:SF4">
    <property type="entry name" value="UPF0700 TRANSMEMBRANE PROTEIN YOAK"/>
    <property type="match status" value="1"/>
</dbReference>
<dbReference type="Proteomes" id="UP000031843">
    <property type="component" value="Chromosome secondary"/>
</dbReference>
<dbReference type="InterPro" id="IPR010652">
    <property type="entry name" value="DUF1232"/>
</dbReference>
<proteinExistence type="predicted"/>
<sequence length="380" mass="40994">MPITYLRNLTGRVRSPRANRQLAGYLSFVAGATNAGGFLAVQQYTSHMTGIVSAMADHLALGQVGLLLQGLGALLSFLAGAATSAVLINWARREHLNSEYALPLMLEAILLLCFGLLGGNLGNHQWLFIPATVMVLCFIMGLQNAMITKISHAEIRTTHLTGMVTDIGIELGKLFYWNLAKSDEARPPVLANRSRLRMLATLVTLFFFGGVVGALGFKQLGFSATLALAALLLVLAFVPVVDDARAHGARLAANGRKWAREVLRDVHALWLAARDPRTPWYAKATALLVAGYALSPIDLIPDFIPVLGYLDDVVLVPLGVMLAIRMIPPDLMREYRAAAVAAGQRPSSRVAAAVIIVLWIGGAIVMAALLARYVPWLRSN</sequence>
<feature type="transmembrane region" description="Helical" evidence="5">
    <location>
        <begin position="64"/>
        <end position="88"/>
    </location>
</feature>
<dbReference type="GO" id="GO:0012505">
    <property type="term" value="C:endomembrane system"/>
    <property type="evidence" value="ECO:0007669"/>
    <property type="project" value="UniProtKB-SubCell"/>
</dbReference>
<gene>
    <name evidence="7" type="ORF">RR42_s2042</name>
</gene>
<feature type="domain" description="DUF1232" evidence="6">
    <location>
        <begin position="282"/>
        <end position="318"/>
    </location>
</feature>
<dbReference type="Pfam" id="PF06912">
    <property type="entry name" value="DUF1275"/>
    <property type="match status" value="1"/>
</dbReference>
<dbReference type="InterPro" id="IPR010699">
    <property type="entry name" value="DUF1275"/>
</dbReference>
<keyword evidence="2 5" id="KW-0812">Transmembrane</keyword>
<dbReference type="STRING" id="68895.RR42_s2042"/>
<dbReference type="PANTHER" id="PTHR37314">
    <property type="entry name" value="SLR0142 PROTEIN"/>
    <property type="match status" value="1"/>
</dbReference>
<dbReference type="KEGG" id="cbw:RR42_s2042"/>
<evidence type="ECO:0000256" key="3">
    <source>
        <dbReference type="ARBA" id="ARBA00022989"/>
    </source>
</evidence>
<feature type="transmembrane region" description="Helical" evidence="5">
    <location>
        <begin position="127"/>
        <end position="147"/>
    </location>
</feature>
<dbReference type="EMBL" id="CP010537">
    <property type="protein sequence ID" value="AJG23630.1"/>
    <property type="molecule type" value="Genomic_DNA"/>
</dbReference>
<dbReference type="RefSeq" id="WP_043355543.1">
    <property type="nucleotide sequence ID" value="NZ_CP010537.1"/>
</dbReference>
<evidence type="ECO:0000256" key="5">
    <source>
        <dbReference type="SAM" id="Phobius"/>
    </source>
</evidence>
<dbReference type="OrthoDB" id="270162at2"/>
<feature type="transmembrane region" description="Helical" evidence="5">
    <location>
        <begin position="222"/>
        <end position="241"/>
    </location>
</feature>
<name>A0A0C4YM36_9BURK</name>
<organism evidence="7 8">
    <name type="scientific">Cupriavidus basilensis</name>
    <dbReference type="NCBI Taxonomy" id="68895"/>
    <lineage>
        <taxon>Bacteria</taxon>
        <taxon>Pseudomonadati</taxon>
        <taxon>Pseudomonadota</taxon>
        <taxon>Betaproteobacteria</taxon>
        <taxon>Burkholderiales</taxon>
        <taxon>Burkholderiaceae</taxon>
        <taxon>Cupriavidus</taxon>
    </lineage>
</organism>
<reference evidence="7 8" key="1">
    <citation type="journal article" date="2015" name="Genome Announc.">
        <title>Complete Genome Sequence of Cupriavidus basilensis 4G11, Isolated from the Oak Ridge Field Research Center Site.</title>
        <authorList>
            <person name="Ray J."/>
            <person name="Waters R.J."/>
            <person name="Skerker J.M."/>
            <person name="Kuehl J.V."/>
            <person name="Price M.N."/>
            <person name="Huang J."/>
            <person name="Chakraborty R."/>
            <person name="Arkin A.P."/>
            <person name="Deutschbauer A."/>
        </authorList>
    </citation>
    <scope>NUCLEOTIDE SEQUENCE [LARGE SCALE GENOMIC DNA]</scope>
    <source>
        <strain evidence="7">4G11</strain>
    </source>
</reference>
<evidence type="ECO:0000256" key="4">
    <source>
        <dbReference type="ARBA" id="ARBA00023136"/>
    </source>
</evidence>
<keyword evidence="3 5" id="KW-1133">Transmembrane helix</keyword>
<protein>
    <submittedName>
        <fullName evidence="7">Putative transmembrane protein</fullName>
    </submittedName>
</protein>
<evidence type="ECO:0000259" key="6">
    <source>
        <dbReference type="Pfam" id="PF06803"/>
    </source>
</evidence>
<evidence type="ECO:0000313" key="7">
    <source>
        <dbReference type="EMBL" id="AJG23630.1"/>
    </source>
</evidence>
<evidence type="ECO:0000256" key="1">
    <source>
        <dbReference type="ARBA" id="ARBA00004127"/>
    </source>
</evidence>